<dbReference type="GO" id="GO:0016740">
    <property type="term" value="F:transferase activity"/>
    <property type="evidence" value="ECO:0007669"/>
    <property type="project" value="UniProtKB-KW"/>
</dbReference>
<dbReference type="Gene3D" id="3.90.190.10">
    <property type="entry name" value="Protein tyrosine phosphatase superfamily"/>
    <property type="match status" value="1"/>
</dbReference>
<dbReference type="EMBL" id="JBANFI010000001">
    <property type="protein sequence ID" value="MFK7159482.1"/>
    <property type="molecule type" value="Genomic_DNA"/>
</dbReference>
<evidence type="ECO:0000313" key="2">
    <source>
        <dbReference type="EMBL" id="MFK7159482.1"/>
    </source>
</evidence>
<dbReference type="SUPFAM" id="SSF52799">
    <property type="entry name" value="(Phosphotyrosine protein) phosphatases II"/>
    <property type="match status" value="1"/>
</dbReference>
<dbReference type="InterPro" id="IPR029021">
    <property type="entry name" value="Prot-tyrosine_phosphatase-like"/>
</dbReference>
<evidence type="ECO:0000313" key="3">
    <source>
        <dbReference type="Proteomes" id="UP001621714"/>
    </source>
</evidence>
<reference evidence="2 3" key="1">
    <citation type="submission" date="2024-02" db="EMBL/GenBank/DDBJ databases">
        <title>Marinospirillum sp. MEB 164 isolated from Lonar lake sediment.</title>
        <authorList>
            <person name="Joshi A."/>
            <person name="Thite S."/>
        </authorList>
    </citation>
    <scope>NUCLEOTIDE SEQUENCE [LARGE SCALE GENOMIC DNA]</scope>
    <source>
        <strain evidence="2 3">MEB164</strain>
    </source>
</reference>
<dbReference type="InterPro" id="IPR005939">
    <property type="entry name" value="BLH_phosphatase-like"/>
</dbReference>
<name>A0ABW8PT88_9GAMM</name>
<gene>
    <name evidence="2" type="ORF">V6U78_00335</name>
</gene>
<proteinExistence type="predicted"/>
<accession>A0ABW8PT88</accession>
<feature type="domain" description="Beta-lactamase hydrolase-like protein phosphatase-like" evidence="1">
    <location>
        <begin position="4"/>
        <end position="110"/>
    </location>
</feature>
<keyword evidence="3" id="KW-1185">Reference proteome</keyword>
<sequence>MPALRHIEADLATTGQLTPEDLRQLVAQGFQTFIFNRPDQEEADQPETQALQETAEALGATWIHQPVVSGQVTDEQGAEFGRLYAAAPKPVLAFCRTGARCGTLWALSQQQQRPGHELVAQLKEAGFDLPDLFQRLTHNQA</sequence>
<keyword evidence="2" id="KW-0808">Transferase</keyword>
<dbReference type="RefSeq" id="WP_405335877.1">
    <property type="nucleotide sequence ID" value="NZ_JBANFI010000001.1"/>
</dbReference>
<dbReference type="NCBIfam" id="TIGR01244">
    <property type="entry name" value="TIGR01244 family sulfur transferase"/>
    <property type="match status" value="1"/>
</dbReference>
<dbReference type="Proteomes" id="UP001621714">
    <property type="component" value="Unassembled WGS sequence"/>
</dbReference>
<organism evidence="2 3">
    <name type="scientific">Marinospirillum alkalitolerans</name>
    <dbReference type="NCBI Taxonomy" id="3123374"/>
    <lineage>
        <taxon>Bacteria</taxon>
        <taxon>Pseudomonadati</taxon>
        <taxon>Pseudomonadota</taxon>
        <taxon>Gammaproteobacteria</taxon>
        <taxon>Oceanospirillales</taxon>
        <taxon>Oceanospirillaceae</taxon>
        <taxon>Marinospirillum</taxon>
    </lineage>
</organism>
<evidence type="ECO:0000259" key="1">
    <source>
        <dbReference type="Pfam" id="PF04273"/>
    </source>
</evidence>
<protein>
    <submittedName>
        <fullName evidence="2">TIGR01244 family sulfur transferase</fullName>
    </submittedName>
</protein>
<dbReference type="Pfam" id="PF04273">
    <property type="entry name" value="BLH_phosphatase"/>
    <property type="match status" value="1"/>
</dbReference>
<comment type="caution">
    <text evidence="2">The sequence shown here is derived from an EMBL/GenBank/DDBJ whole genome shotgun (WGS) entry which is preliminary data.</text>
</comment>